<dbReference type="PROSITE" id="PS51257">
    <property type="entry name" value="PROKAR_LIPOPROTEIN"/>
    <property type="match status" value="1"/>
</dbReference>
<feature type="transmembrane region" description="Helical" evidence="1">
    <location>
        <begin position="222"/>
        <end position="242"/>
    </location>
</feature>
<proteinExistence type="predicted"/>
<evidence type="ECO:0000313" key="5">
    <source>
        <dbReference type="Proteomes" id="UP001549111"/>
    </source>
</evidence>
<keyword evidence="5" id="KW-1185">Reference proteome</keyword>
<dbReference type="OrthoDB" id="9809977at2"/>
<name>A0A5C1Q2R0_9BURK</name>
<keyword evidence="1" id="KW-1133">Transmembrane helix</keyword>
<feature type="transmembrane region" description="Helical" evidence="1">
    <location>
        <begin position="402"/>
        <end position="420"/>
    </location>
</feature>
<accession>A0A5C1Q2R0</accession>
<dbReference type="EMBL" id="CP035708">
    <property type="protein sequence ID" value="QEN02315.1"/>
    <property type="molecule type" value="Genomic_DNA"/>
</dbReference>
<evidence type="ECO:0000313" key="4">
    <source>
        <dbReference type="Proteomes" id="UP000323522"/>
    </source>
</evidence>
<evidence type="ECO:0000313" key="2">
    <source>
        <dbReference type="EMBL" id="MET3602816.1"/>
    </source>
</evidence>
<feature type="transmembrane region" description="Helical" evidence="1">
    <location>
        <begin position="340"/>
        <end position="363"/>
    </location>
</feature>
<dbReference type="KEGG" id="snn:EWH46_17135"/>
<keyword evidence="1" id="KW-0472">Membrane</keyword>
<evidence type="ECO:0000313" key="3">
    <source>
        <dbReference type="EMBL" id="QEN02315.1"/>
    </source>
</evidence>
<reference evidence="2 5" key="2">
    <citation type="submission" date="2024-06" db="EMBL/GenBank/DDBJ databases">
        <title>Genomic Encyclopedia of Type Strains, Phase IV (KMG-IV): sequencing the most valuable type-strain genomes for metagenomic binning, comparative biology and taxonomic classification.</title>
        <authorList>
            <person name="Goeker M."/>
        </authorList>
    </citation>
    <scope>NUCLEOTIDE SEQUENCE [LARGE SCALE GENOMIC DNA]</scope>
    <source>
        <strain evidence="2 5">D-501</strain>
    </source>
</reference>
<feature type="transmembrane region" description="Helical" evidence="1">
    <location>
        <begin position="174"/>
        <end position="191"/>
    </location>
</feature>
<feature type="transmembrane region" description="Helical" evidence="1">
    <location>
        <begin position="53"/>
        <end position="72"/>
    </location>
</feature>
<protein>
    <submittedName>
        <fullName evidence="3">Oligosaccharide repeat unit polymerase</fullName>
    </submittedName>
</protein>
<dbReference type="AlphaFoldDB" id="A0A5C1Q2R0"/>
<gene>
    <name evidence="2" type="ORF">ABIC99_000600</name>
    <name evidence="3" type="ORF">EWH46_17135</name>
</gene>
<dbReference type="Proteomes" id="UP000323522">
    <property type="component" value="Chromosome"/>
</dbReference>
<evidence type="ECO:0000256" key="1">
    <source>
        <dbReference type="SAM" id="Phobius"/>
    </source>
</evidence>
<sequence length="442" mass="47562">MRTARTASMPWWSSPAGIACGFLLPLMFLIAWAGEVRHPALTIRGVQVLDLGWLMLGGLLLAALALGGALGAQLQPRAGAPRPLGVGADRAALAIGLVAVLAFSVWFRDFLLDPALLWATLSGAYKPERDSIELTPGLTSLANVTPVFFSLYLFRRLDPGGAGRGPALPLPRALHVLAIVLALLTAFRVYVWSERLALIESLVPLGLAVGRWAAARPGAAGTLLRVAGPFAAIPLVILYFGAAEYARSWASDTYQGRLDFWEFALGRFASYYYTSLNNGASLLANSAWPTWTFEFTLEWLHRAPLGLGQPFSTLTGYAGRTFEQHLFTYQDPEFNSPSGLYAVVSDLGLTGAVVYMCAVGLLSGMAFRAYREGRLAGVLLYPIFFISFMEMYRYPYLGTARAFTWTCGIVLALLLARVLAPAPAPASASASASASTLEGRQP</sequence>
<feature type="transmembrane region" description="Helical" evidence="1">
    <location>
        <begin position="375"/>
        <end position="396"/>
    </location>
</feature>
<dbReference type="RefSeq" id="WP_149504942.1">
    <property type="nucleotide sequence ID" value="NZ_CP035708.1"/>
</dbReference>
<feature type="transmembrane region" description="Helical" evidence="1">
    <location>
        <begin position="84"/>
        <end position="107"/>
    </location>
</feature>
<keyword evidence="1" id="KW-0812">Transmembrane</keyword>
<dbReference type="Proteomes" id="UP001549111">
    <property type="component" value="Unassembled WGS sequence"/>
</dbReference>
<organism evidence="3 4">
    <name type="scientific">Sphaerotilus sulfidivorans</name>
    <dbReference type="NCBI Taxonomy" id="639200"/>
    <lineage>
        <taxon>Bacteria</taxon>
        <taxon>Pseudomonadati</taxon>
        <taxon>Pseudomonadota</taxon>
        <taxon>Betaproteobacteria</taxon>
        <taxon>Burkholderiales</taxon>
        <taxon>Sphaerotilaceae</taxon>
        <taxon>Sphaerotilus</taxon>
    </lineage>
</organism>
<feature type="transmembrane region" description="Helical" evidence="1">
    <location>
        <begin position="12"/>
        <end position="33"/>
    </location>
</feature>
<dbReference type="EMBL" id="JBEPLS010000002">
    <property type="protein sequence ID" value="MET3602816.1"/>
    <property type="molecule type" value="Genomic_DNA"/>
</dbReference>
<reference evidence="3 4" key="1">
    <citation type="submission" date="2019-02" db="EMBL/GenBank/DDBJ databases">
        <title>Complete Genome Sequence and Methylome Analysis of Sphaerotilus natans subsp. sulfidivorans D-507.</title>
        <authorList>
            <person name="Fomenkov A."/>
            <person name="Gridneva E."/>
            <person name="Smolyakov D."/>
            <person name="Dubinina G."/>
            <person name="Vincze T."/>
            <person name="Grabovich M."/>
            <person name="Roberts R.J."/>
        </authorList>
    </citation>
    <scope>NUCLEOTIDE SEQUENCE [LARGE SCALE GENOMIC DNA]</scope>
    <source>
        <strain evidence="3 4">D-507</strain>
    </source>
</reference>